<protein>
    <submittedName>
        <fullName evidence="2">ABC transporter substrate-binding protein</fullName>
    </submittedName>
</protein>
<dbReference type="RefSeq" id="WP_113029228.1">
    <property type="nucleotide sequence ID" value="NZ_QMFB01000001.1"/>
</dbReference>
<accession>A0A329MUZ9</accession>
<organism evidence="2 3">
    <name type="scientific">Paenibacillus contaminans</name>
    <dbReference type="NCBI Taxonomy" id="450362"/>
    <lineage>
        <taxon>Bacteria</taxon>
        <taxon>Bacillati</taxon>
        <taxon>Bacillota</taxon>
        <taxon>Bacilli</taxon>
        <taxon>Bacillales</taxon>
        <taxon>Paenibacillaceae</taxon>
        <taxon>Paenibacillus</taxon>
    </lineage>
</organism>
<reference evidence="2 3" key="1">
    <citation type="journal article" date="2009" name="Int. J. Syst. Evol. Microbiol.">
        <title>Paenibacillus contaminans sp. nov., isolated from a contaminated laboratory plate.</title>
        <authorList>
            <person name="Chou J.H."/>
            <person name="Lee J.H."/>
            <person name="Lin M.C."/>
            <person name="Chang P.S."/>
            <person name="Arun A.B."/>
            <person name="Young C.C."/>
            <person name="Chen W.M."/>
        </authorList>
    </citation>
    <scope>NUCLEOTIDE SEQUENCE [LARGE SCALE GENOMIC DNA]</scope>
    <source>
        <strain evidence="2 3">CKOBP-6</strain>
    </source>
</reference>
<feature type="signal peptide" evidence="1">
    <location>
        <begin position="1"/>
        <end position="20"/>
    </location>
</feature>
<dbReference type="Proteomes" id="UP000250369">
    <property type="component" value="Unassembled WGS sequence"/>
</dbReference>
<dbReference type="Pfam" id="PF01547">
    <property type="entry name" value="SBP_bac_1"/>
    <property type="match status" value="1"/>
</dbReference>
<name>A0A329MUZ9_9BACL</name>
<gene>
    <name evidence="2" type="ORF">DQG23_02680</name>
</gene>
<dbReference type="OrthoDB" id="9787283at2"/>
<comment type="caution">
    <text evidence="2">The sequence shown here is derived from an EMBL/GenBank/DDBJ whole genome shotgun (WGS) entry which is preliminary data.</text>
</comment>
<evidence type="ECO:0000313" key="2">
    <source>
        <dbReference type="EMBL" id="RAV23118.1"/>
    </source>
</evidence>
<evidence type="ECO:0000313" key="3">
    <source>
        <dbReference type="Proteomes" id="UP000250369"/>
    </source>
</evidence>
<proteinExistence type="predicted"/>
<evidence type="ECO:0000256" key="1">
    <source>
        <dbReference type="SAM" id="SignalP"/>
    </source>
</evidence>
<dbReference type="InterPro" id="IPR050490">
    <property type="entry name" value="Bact_solute-bd_prot1"/>
</dbReference>
<dbReference type="PANTHER" id="PTHR43649:SF17">
    <property type="entry name" value="ABC TRANSPORTER SOLUTE BINDING PROTEIN-SUGAR TRANSPORT"/>
    <property type="match status" value="1"/>
</dbReference>
<dbReference type="CDD" id="cd13581">
    <property type="entry name" value="PBP2_AlgQ_like_2"/>
    <property type="match status" value="1"/>
</dbReference>
<keyword evidence="3" id="KW-1185">Reference proteome</keyword>
<keyword evidence="1" id="KW-0732">Signal</keyword>
<dbReference type="Gene3D" id="3.40.190.10">
    <property type="entry name" value="Periplasmic binding protein-like II"/>
    <property type="match status" value="2"/>
</dbReference>
<dbReference type="InterPro" id="IPR006059">
    <property type="entry name" value="SBP"/>
</dbReference>
<dbReference type="PANTHER" id="PTHR43649">
    <property type="entry name" value="ARABINOSE-BINDING PROTEIN-RELATED"/>
    <property type="match status" value="1"/>
</dbReference>
<dbReference type="PROSITE" id="PS51257">
    <property type="entry name" value="PROKAR_LIPOPROTEIN"/>
    <property type="match status" value="1"/>
</dbReference>
<dbReference type="EMBL" id="QMFB01000001">
    <property type="protein sequence ID" value="RAV23118.1"/>
    <property type="molecule type" value="Genomic_DNA"/>
</dbReference>
<dbReference type="AlphaFoldDB" id="A0A329MUZ9"/>
<feature type="chain" id="PRO_5039456604" evidence="1">
    <location>
        <begin position="21"/>
        <end position="537"/>
    </location>
</feature>
<sequence length="537" mass="59618">MKKQMSIVLSSALSLSLLLAACSQKEETPEAASSAKVTDAGSLPITTDKTTLRVLMYGNSLVENFATNEYTKWLEEKTNIHIEWEVAPEKSAQEKLNITLAGGDYPDVIMGFNVTPVQMSLYGKDGVFIPLNDLIEKYGVETKKMFNTVTYAKETITAPDGNIYGLPQVNECYHCTMSQKMWINQGWLTKLGLQMPATTDEFYEVLKAFKEKDPNGNGKKDEIPMSGYVNSGPEMFLMSAFVEKDMNDMIINNGKIDVAFTQPGWKDGLSYMRKLYAEGLLAPETFTQDLNGMKKMSGNPEIILGSAPSNYSGSFLPSADRVKDYAAVPPLKGPSGMKSVSLNPYGLSQGAYVISNKAKNPEAAFRLADFMFSEEATMRAVFGRPDQEWAKGGANDVSIAGEPAKWKRLVTLTGLQNYGWSQTGPSLRTSAFRLSEAAAPGTQETILYQETKQKYEPSKIDADKVVPPLFFTKDQSEELAGLSKTITDYKKEFLARAVTGDIDVEKEWDGYLKKMDGMNLKRYLQIYQEAYDAKQKK</sequence>
<dbReference type="SUPFAM" id="SSF53850">
    <property type="entry name" value="Periplasmic binding protein-like II"/>
    <property type="match status" value="1"/>
</dbReference>